<comment type="catalytic activity">
    <reaction evidence="3">
        <text>O-phospho-D-serine + H2O = D-serine + phosphate</text>
        <dbReference type="Rhea" id="RHEA:24873"/>
        <dbReference type="ChEBI" id="CHEBI:15377"/>
        <dbReference type="ChEBI" id="CHEBI:35247"/>
        <dbReference type="ChEBI" id="CHEBI:43474"/>
        <dbReference type="ChEBI" id="CHEBI:58680"/>
        <dbReference type="EC" id="3.1.3.3"/>
    </reaction>
</comment>
<dbReference type="NCBIfam" id="TIGR01549">
    <property type="entry name" value="HAD-SF-IA-v1"/>
    <property type="match status" value="1"/>
</dbReference>
<comment type="catalytic activity">
    <reaction evidence="3">
        <text>O-phospho-L-serine + H2O = L-serine + phosphate</text>
        <dbReference type="Rhea" id="RHEA:21208"/>
        <dbReference type="ChEBI" id="CHEBI:15377"/>
        <dbReference type="ChEBI" id="CHEBI:33384"/>
        <dbReference type="ChEBI" id="CHEBI:43474"/>
        <dbReference type="ChEBI" id="CHEBI:57524"/>
        <dbReference type="EC" id="3.1.3.3"/>
    </reaction>
</comment>
<comment type="pathway">
    <text evidence="3">Amino-acid biosynthesis; L-serine biosynthesis; L-serine from 3-phospho-D-glycerate: step 3/3.</text>
</comment>
<dbReference type="SFLD" id="SFLDG01129">
    <property type="entry name" value="C1.5:_HAD__Beta-PGM__Phosphata"/>
    <property type="match status" value="1"/>
</dbReference>
<comment type="similarity">
    <text evidence="3">Belongs to the HAD-like hydrolase superfamily.</text>
</comment>
<dbReference type="EMBL" id="JBHRUJ010000017">
    <property type="protein sequence ID" value="MFC3212012.1"/>
    <property type="molecule type" value="Genomic_DNA"/>
</dbReference>
<keyword evidence="5" id="KW-1185">Reference proteome</keyword>
<dbReference type="PANTHER" id="PTHR46470">
    <property type="entry name" value="N-ACYLNEURAMINATE-9-PHOSPHATASE"/>
    <property type="match status" value="1"/>
</dbReference>
<evidence type="ECO:0000313" key="4">
    <source>
        <dbReference type="EMBL" id="MFC3212012.1"/>
    </source>
</evidence>
<keyword evidence="1 3" id="KW-0378">Hydrolase</keyword>
<comment type="function">
    <text evidence="3">Catalyzes the last step of the phosphorylated serine biosynthetic pathway, i.e. dephosphorylation of O-phospho-L-serine to form L-serine.</text>
</comment>
<dbReference type="Proteomes" id="UP001595625">
    <property type="component" value="Unassembled WGS sequence"/>
</dbReference>
<keyword evidence="3" id="KW-0718">Serine biosynthesis</keyword>
<dbReference type="InterPro" id="IPR051400">
    <property type="entry name" value="HAD-like_hydrolase"/>
</dbReference>
<evidence type="ECO:0000256" key="1">
    <source>
        <dbReference type="ARBA" id="ARBA00022801"/>
    </source>
</evidence>
<protein>
    <recommendedName>
        <fullName evidence="3">Phosphoserine phosphatase</fullName>
        <shortName evidence="3">PSP</shortName>
        <ecNumber evidence="3">3.1.3.3</ecNumber>
    </recommendedName>
</protein>
<reference evidence="5" key="1">
    <citation type="journal article" date="2019" name="Int. J. Syst. Evol. Microbiol.">
        <title>The Global Catalogue of Microorganisms (GCM) 10K type strain sequencing project: providing services to taxonomists for standard genome sequencing and annotation.</title>
        <authorList>
            <consortium name="The Broad Institute Genomics Platform"/>
            <consortium name="The Broad Institute Genome Sequencing Center for Infectious Disease"/>
            <person name="Wu L."/>
            <person name="Ma J."/>
        </authorList>
    </citation>
    <scope>NUCLEOTIDE SEQUENCE [LARGE SCALE GENOMIC DNA]</scope>
    <source>
        <strain evidence="5">CCM 320</strain>
    </source>
</reference>
<evidence type="ECO:0000313" key="5">
    <source>
        <dbReference type="Proteomes" id="UP001595625"/>
    </source>
</evidence>
<accession>A0ABV7KR79</accession>
<dbReference type="Pfam" id="PF00702">
    <property type="entry name" value="Hydrolase"/>
    <property type="match status" value="1"/>
</dbReference>
<dbReference type="SUPFAM" id="SSF56784">
    <property type="entry name" value="HAD-like"/>
    <property type="match status" value="1"/>
</dbReference>
<dbReference type="SFLD" id="SFLDS00003">
    <property type="entry name" value="Haloacid_Dehalogenase"/>
    <property type="match status" value="1"/>
</dbReference>
<gene>
    <name evidence="4" type="ORF">ACFOEJ_13060</name>
</gene>
<dbReference type="GO" id="GO:0016787">
    <property type="term" value="F:hydrolase activity"/>
    <property type="evidence" value="ECO:0007669"/>
    <property type="project" value="UniProtKB-KW"/>
</dbReference>
<dbReference type="HAMAP" id="MF_02240">
    <property type="entry name" value="PSP"/>
    <property type="match status" value="1"/>
</dbReference>
<dbReference type="RefSeq" id="WP_117312618.1">
    <property type="nucleotide sequence ID" value="NZ_JBHRUJ010000017.1"/>
</dbReference>
<dbReference type="Gene3D" id="1.20.120.710">
    <property type="entry name" value="Haloacid dehalogenase hydrolase-like domain"/>
    <property type="match status" value="1"/>
</dbReference>
<organism evidence="4 5">
    <name type="scientific">Planomicrobium okeanokoites</name>
    <name type="common">Planococcus okeanokoites</name>
    <name type="synonym">Flavobacterium okeanokoites</name>
    <dbReference type="NCBI Taxonomy" id="244"/>
    <lineage>
        <taxon>Bacteria</taxon>
        <taxon>Bacillati</taxon>
        <taxon>Bacillota</taxon>
        <taxon>Bacilli</taxon>
        <taxon>Bacillales</taxon>
        <taxon>Caryophanaceae</taxon>
        <taxon>Planomicrobium</taxon>
    </lineage>
</organism>
<comment type="cofactor">
    <cofactor evidence="3">
        <name>Mg(2+)</name>
        <dbReference type="ChEBI" id="CHEBI:18420"/>
    </cofactor>
    <cofactor evidence="3">
        <name>Co(2+)</name>
        <dbReference type="ChEBI" id="CHEBI:48828"/>
    </cofactor>
</comment>
<dbReference type="NCBIfam" id="TIGR01509">
    <property type="entry name" value="HAD-SF-IA-v3"/>
    <property type="match status" value="1"/>
</dbReference>
<keyword evidence="2 3" id="KW-0460">Magnesium</keyword>
<name>A0ABV7KR79_PLAOK</name>
<comment type="caution">
    <text evidence="4">The sequence shown here is derived from an EMBL/GenBank/DDBJ whole genome shotgun (WGS) entry which is preliminary data.</text>
</comment>
<dbReference type="EC" id="3.1.3.3" evidence="3"/>
<proteinExistence type="inferred from homology"/>
<dbReference type="InterPro" id="IPR044266">
    <property type="entry name" value="PSP_YsaA"/>
</dbReference>
<dbReference type="Gene3D" id="3.40.50.1000">
    <property type="entry name" value="HAD superfamily/HAD-like"/>
    <property type="match status" value="1"/>
</dbReference>
<dbReference type="InterPro" id="IPR006439">
    <property type="entry name" value="HAD-SF_hydro_IA"/>
</dbReference>
<dbReference type="InterPro" id="IPR023214">
    <property type="entry name" value="HAD_sf"/>
</dbReference>
<sequence>MIKTIIFDLDDTLLWDKKSVETALQMTCLYAEKECGVKAGELEKAIRSEAAAAYAETEVYEFTKSIGINPFEGLWGEFDDAGEQFQNMKRLMPAYRRTAWTNALKKSGIENDRLAEQLSEYFPAMRRRNPFIYKETFQILDHLKGRYHLVLLTNGSPSLQQTKLTITPEIAPYFNTIIVSGAFGVGKPDVSIFEYALTKTGSHKAETLMVGDNLLTDILGANRAGIKSVWVNREQKTAHNSISPDFEIQNLQELMPLLEKL</sequence>
<dbReference type="PANTHER" id="PTHR46470:SF3">
    <property type="entry name" value="N-ACYLNEURAMINATE-9-PHOSPHATASE"/>
    <property type="match status" value="1"/>
</dbReference>
<evidence type="ECO:0000256" key="2">
    <source>
        <dbReference type="ARBA" id="ARBA00022842"/>
    </source>
</evidence>
<evidence type="ECO:0000256" key="3">
    <source>
        <dbReference type="HAMAP-Rule" id="MF_02240"/>
    </source>
</evidence>
<dbReference type="InterPro" id="IPR036412">
    <property type="entry name" value="HAD-like_sf"/>
</dbReference>
<keyword evidence="3" id="KW-0028">Amino-acid biosynthesis</keyword>
<keyword evidence="3" id="KW-0170">Cobalt</keyword>